<dbReference type="InterPro" id="IPR023753">
    <property type="entry name" value="FAD/NAD-binding_dom"/>
</dbReference>
<dbReference type="InterPro" id="IPR050097">
    <property type="entry name" value="Ferredoxin-NADP_redctase_2"/>
</dbReference>
<proteinExistence type="predicted"/>
<sequence>MDNLYDVVVVGGGPAGLTAALYLARAKYRVLVVEKEQFGGQITITSEVVNFPGVYKTSGRELTETMRKQAESFGAEFMLAEATGFELTGKIRKVITSRGEISCFGILLATGAHPRKIGFDGEEKFKGHGVAYCATCDGEFFAGKEVFVIGGGFAAAEESVFLTRYAKHVTVLVRGEDFSCAKSTADAAKNHEKITVLTNCSVVSVEGDSALRILKYKNNQTGDVMEYRAEKGDTFGVFVFAGYEPETALVKDFVKLNEQGYVETDEQQKTNIDGFYAAGDVCVKNLRQVVTAVGDGALAATELERYAAKMQKITGLKPQIKEAVRQENPEKEHEGANQSADSLFDADMTAQLKTVFSRMEHPLLLRLYLDSKPLSEELKNYVEAMAELTDKLSVEIAENHTESETPCVRVFREDQSDTGLAFHGVPGGHEFTSFVLGLYNAAGEGQTVSDSVRERIAKIEQAVHIQILVSLSCTMCPELVTAAQKIAALNPLVAAEVYDINHFGEKKQKYNVMSVPCLVINEDKISFGKKNIEQILDLI</sequence>
<dbReference type="InterPro" id="IPR036188">
    <property type="entry name" value="FAD/NAD-bd_sf"/>
</dbReference>
<dbReference type="PANTHER" id="PTHR48105">
    <property type="entry name" value="THIOREDOXIN REDUCTASE 1-RELATED-RELATED"/>
    <property type="match status" value="1"/>
</dbReference>
<reference evidence="5 6" key="1">
    <citation type="submission" date="2019-08" db="EMBL/GenBank/DDBJ databases">
        <title>In-depth cultivation of the pig gut microbiome towards novel bacterial diversity and tailored functional studies.</title>
        <authorList>
            <person name="Wylensek D."/>
            <person name="Hitch T.C.A."/>
            <person name="Clavel T."/>
        </authorList>
    </citation>
    <scope>NUCLEOTIDE SEQUENCE [LARGE SCALE GENOMIC DNA]</scope>
    <source>
        <strain evidence="5 6">BL-389-WT-3D</strain>
    </source>
</reference>
<evidence type="ECO:0000256" key="2">
    <source>
        <dbReference type="ARBA" id="ARBA00023002"/>
    </source>
</evidence>
<dbReference type="GO" id="GO:0016491">
    <property type="term" value="F:oxidoreductase activity"/>
    <property type="evidence" value="ECO:0007669"/>
    <property type="project" value="UniProtKB-KW"/>
</dbReference>
<dbReference type="SUPFAM" id="SSF51905">
    <property type="entry name" value="FAD/NAD(P)-binding domain"/>
    <property type="match status" value="1"/>
</dbReference>
<dbReference type="EMBL" id="VUMB01000026">
    <property type="protein sequence ID" value="MSS41129.1"/>
    <property type="molecule type" value="Genomic_DNA"/>
</dbReference>
<keyword evidence="2" id="KW-0560">Oxidoreductase</keyword>
<dbReference type="Pfam" id="PF13192">
    <property type="entry name" value="Thioredoxin_3"/>
    <property type="match status" value="1"/>
</dbReference>
<name>A0A844FCZ3_CLOSV</name>
<dbReference type="Gene3D" id="3.50.50.60">
    <property type="entry name" value="FAD/NAD(P)-binding domain"/>
    <property type="match status" value="2"/>
</dbReference>
<dbReference type="RefSeq" id="WP_154322088.1">
    <property type="nucleotide sequence ID" value="NZ_CP045695.1"/>
</dbReference>
<evidence type="ECO:0000259" key="3">
    <source>
        <dbReference type="Pfam" id="PF07992"/>
    </source>
</evidence>
<feature type="domain" description="FAD/NAD(P)-binding" evidence="3">
    <location>
        <begin position="5"/>
        <end position="296"/>
    </location>
</feature>
<evidence type="ECO:0000313" key="5">
    <source>
        <dbReference type="EMBL" id="MSS41129.1"/>
    </source>
</evidence>
<keyword evidence="1" id="KW-0285">Flavoprotein</keyword>
<dbReference type="InterPro" id="IPR012336">
    <property type="entry name" value="Thioredoxin-like_fold"/>
</dbReference>
<gene>
    <name evidence="5" type="ORF">FYJ37_12405</name>
</gene>
<dbReference type="Proteomes" id="UP000462363">
    <property type="component" value="Unassembled WGS sequence"/>
</dbReference>
<accession>A0A844FCZ3</accession>
<evidence type="ECO:0000256" key="1">
    <source>
        <dbReference type="ARBA" id="ARBA00022630"/>
    </source>
</evidence>
<dbReference type="SUPFAM" id="SSF52833">
    <property type="entry name" value="Thioredoxin-like"/>
    <property type="match status" value="2"/>
</dbReference>
<dbReference type="CDD" id="cd02974">
    <property type="entry name" value="AhpF_NTD_N"/>
    <property type="match status" value="1"/>
</dbReference>
<dbReference type="Pfam" id="PF07992">
    <property type="entry name" value="Pyr_redox_2"/>
    <property type="match status" value="1"/>
</dbReference>
<evidence type="ECO:0000259" key="4">
    <source>
        <dbReference type="Pfam" id="PF13192"/>
    </source>
</evidence>
<dbReference type="NCBIfam" id="TIGR03143">
    <property type="entry name" value="AhpF_homolog"/>
    <property type="match status" value="1"/>
</dbReference>
<dbReference type="InterPro" id="IPR017561">
    <property type="entry name" value="AhpF_homologue_put"/>
</dbReference>
<feature type="domain" description="Thioredoxin-like fold" evidence="4">
    <location>
        <begin position="464"/>
        <end position="531"/>
    </location>
</feature>
<dbReference type="AlphaFoldDB" id="A0A844FCZ3"/>
<dbReference type="PRINTS" id="PR00368">
    <property type="entry name" value="FADPNR"/>
</dbReference>
<comment type="caution">
    <text evidence="5">The sequence shown here is derived from an EMBL/GenBank/DDBJ whole genome shotgun (WGS) entry which is preliminary data.</text>
</comment>
<protein>
    <submittedName>
        <fullName evidence="5">FAD-dependent oxidoreductase</fullName>
    </submittedName>
</protein>
<dbReference type="InterPro" id="IPR036249">
    <property type="entry name" value="Thioredoxin-like_sf"/>
</dbReference>
<evidence type="ECO:0000313" key="6">
    <source>
        <dbReference type="Proteomes" id="UP000462363"/>
    </source>
</evidence>
<dbReference type="PRINTS" id="PR00469">
    <property type="entry name" value="PNDRDTASEII"/>
</dbReference>
<dbReference type="Gene3D" id="3.40.30.80">
    <property type="match status" value="1"/>
</dbReference>
<organism evidence="5 6">
    <name type="scientific">Clostridium scindens (strain JCM 10418 / VPI 12708)</name>
    <dbReference type="NCBI Taxonomy" id="29347"/>
    <lineage>
        <taxon>Bacteria</taxon>
        <taxon>Bacillati</taxon>
        <taxon>Bacillota</taxon>
        <taxon>Clostridia</taxon>
        <taxon>Lachnospirales</taxon>
        <taxon>Lachnospiraceae</taxon>
    </lineage>
</organism>
<dbReference type="InterPro" id="IPR044142">
    <property type="entry name" value="AhpF_NTD_N"/>
</dbReference>